<reference evidence="1 2" key="1">
    <citation type="journal article" date="2019" name="Int. J. Syst. Evol. Microbiol.">
        <title>The Global Catalogue of Microorganisms (GCM) 10K type strain sequencing project: providing services to taxonomists for standard genome sequencing and annotation.</title>
        <authorList>
            <consortium name="The Broad Institute Genomics Platform"/>
            <consortium name="The Broad Institute Genome Sequencing Center for Infectious Disease"/>
            <person name="Wu L."/>
            <person name="Ma J."/>
        </authorList>
    </citation>
    <scope>NUCLEOTIDE SEQUENCE [LARGE SCALE GENOMIC DNA]</scope>
    <source>
        <strain evidence="1 2">JCM 9383</strain>
    </source>
</reference>
<evidence type="ECO:0000313" key="2">
    <source>
        <dbReference type="Proteomes" id="UP001500979"/>
    </source>
</evidence>
<evidence type="ECO:0000313" key="1">
    <source>
        <dbReference type="EMBL" id="GAA2780785.1"/>
    </source>
</evidence>
<protein>
    <submittedName>
        <fullName evidence="1">Uncharacterized protein</fullName>
    </submittedName>
</protein>
<dbReference type="EMBL" id="BAAAUX010000006">
    <property type="protein sequence ID" value="GAA2780785.1"/>
    <property type="molecule type" value="Genomic_DNA"/>
</dbReference>
<proteinExistence type="predicted"/>
<comment type="caution">
    <text evidence="1">The sequence shown here is derived from an EMBL/GenBank/DDBJ whole genome shotgun (WGS) entry which is preliminary data.</text>
</comment>
<dbReference type="Proteomes" id="UP001500979">
    <property type="component" value="Unassembled WGS sequence"/>
</dbReference>
<accession>A0ABN3V6U6</accession>
<keyword evidence="2" id="KW-1185">Reference proteome</keyword>
<dbReference type="RefSeq" id="WP_344678535.1">
    <property type="nucleotide sequence ID" value="NZ_BAAAUX010000006.1"/>
</dbReference>
<organism evidence="1 2">
    <name type="scientific">Saccharopolyspora taberi</name>
    <dbReference type="NCBI Taxonomy" id="60895"/>
    <lineage>
        <taxon>Bacteria</taxon>
        <taxon>Bacillati</taxon>
        <taxon>Actinomycetota</taxon>
        <taxon>Actinomycetes</taxon>
        <taxon>Pseudonocardiales</taxon>
        <taxon>Pseudonocardiaceae</taxon>
        <taxon>Saccharopolyspora</taxon>
    </lineage>
</organism>
<gene>
    <name evidence="1" type="ORF">GCM10010470_13270</name>
</gene>
<name>A0ABN3V6U6_9PSEU</name>
<sequence length="117" mass="14118">MGWERLPPGAVPEIIQIKSGKTFTVYRVPMPCEGPEVRQAADGRSYLVYMYACFVFRWFRGESRVRIYAGHIDQDFRWPLPWELNIEDRWDREALVGRARDWVRSHRSRFESNQRRR</sequence>